<evidence type="ECO:0000313" key="6">
    <source>
        <dbReference type="Proteomes" id="UP000596742"/>
    </source>
</evidence>
<dbReference type="PANTHER" id="PTHR21446">
    <property type="entry name" value="DUF3504 DOMAIN-CONTAINING PROTEIN"/>
    <property type="match status" value="1"/>
</dbReference>
<dbReference type="OrthoDB" id="10040310at2759"/>
<accession>A0A8B6E110</accession>
<comment type="caution">
    <text evidence="5">The sequence shown here is derived from an EMBL/GenBank/DDBJ whole genome shotgun (WGS) entry which is preliminary data.</text>
</comment>
<dbReference type="AlphaFoldDB" id="A0A8B6E110"/>
<protein>
    <recommendedName>
        <fullName evidence="4">ZMYM2-like/QRICH1 C-terminal domain-containing protein</fullName>
    </recommendedName>
</protein>
<dbReference type="Pfam" id="PF12012">
    <property type="entry name" value="DUF3504"/>
    <property type="match status" value="1"/>
</dbReference>
<evidence type="ECO:0000313" key="5">
    <source>
        <dbReference type="EMBL" id="VDI27148.1"/>
    </source>
</evidence>
<feature type="domain" description="ZMYM2-like/QRICH1 C-terminal" evidence="4">
    <location>
        <begin position="19"/>
        <end position="85"/>
    </location>
</feature>
<reference evidence="5" key="1">
    <citation type="submission" date="2018-11" db="EMBL/GenBank/DDBJ databases">
        <authorList>
            <person name="Alioto T."/>
            <person name="Alioto T."/>
        </authorList>
    </citation>
    <scope>NUCLEOTIDE SEQUENCE</scope>
</reference>
<gene>
    <name evidence="5" type="ORF">MGAL_10B035247</name>
</gene>
<keyword evidence="6" id="KW-1185">Reference proteome</keyword>
<evidence type="ECO:0000256" key="3">
    <source>
        <dbReference type="ARBA" id="ARBA00022843"/>
    </source>
</evidence>
<evidence type="ECO:0000256" key="1">
    <source>
        <dbReference type="ARBA" id="ARBA00022499"/>
    </source>
</evidence>
<dbReference type="Proteomes" id="UP000596742">
    <property type="component" value="Unassembled WGS sequence"/>
</dbReference>
<sequence>MKKLTSDVYGINVKKADPISVEQEEILWDKSVFGNHSSESLLHTFFFYNCKYFGLRGREEHRNLQISQIHLGEDDNGNYIEFRGKDNKTYNGGLRHRYIAPKSVK</sequence>
<keyword evidence="1" id="KW-1017">Isopeptide bond</keyword>
<keyword evidence="3" id="KW-0832">Ubl conjugation</keyword>
<dbReference type="InterPro" id="IPR052787">
    <property type="entry name" value="MAVS"/>
</dbReference>
<keyword evidence="2" id="KW-0597">Phosphoprotein</keyword>
<dbReference type="PANTHER" id="PTHR21446:SF13">
    <property type="entry name" value="DUF3504 DOMAIN-CONTAINING PROTEIN"/>
    <property type="match status" value="1"/>
</dbReference>
<dbReference type="InterPro" id="IPR021893">
    <property type="entry name" value="ZMYM2-like_C"/>
</dbReference>
<name>A0A8B6E110_MYTGA</name>
<dbReference type="EMBL" id="UYJE01004335">
    <property type="protein sequence ID" value="VDI27148.1"/>
    <property type="molecule type" value="Genomic_DNA"/>
</dbReference>
<proteinExistence type="predicted"/>
<evidence type="ECO:0000256" key="2">
    <source>
        <dbReference type="ARBA" id="ARBA00022553"/>
    </source>
</evidence>
<organism evidence="5 6">
    <name type="scientific">Mytilus galloprovincialis</name>
    <name type="common">Mediterranean mussel</name>
    <dbReference type="NCBI Taxonomy" id="29158"/>
    <lineage>
        <taxon>Eukaryota</taxon>
        <taxon>Metazoa</taxon>
        <taxon>Spiralia</taxon>
        <taxon>Lophotrochozoa</taxon>
        <taxon>Mollusca</taxon>
        <taxon>Bivalvia</taxon>
        <taxon>Autobranchia</taxon>
        <taxon>Pteriomorphia</taxon>
        <taxon>Mytilida</taxon>
        <taxon>Mytiloidea</taxon>
        <taxon>Mytilidae</taxon>
        <taxon>Mytilinae</taxon>
        <taxon>Mytilus</taxon>
    </lineage>
</organism>
<evidence type="ECO:0000259" key="4">
    <source>
        <dbReference type="Pfam" id="PF12012"/>
    </source>
</evidence>